<evidence type="ECO:0000256" key="1">
    <source>
        <dbReference type="SAM" id="MobiDB-lite"/>
    </source>
</evidence>
<dbReference type="PROSITE" id="PS51746">
    <property type="entry name" value="PPM_2"/>
    <property type="match status" value="1"/>
</dbReference>
<dbReference type="InterPro" id="IPR015655">
    <property type="entry name" value="PP2C"/>
</dbReference>
<sequence length="351" mass="39126">MVVFPEVIEEMVRNMSIKKKNNNNNNNEDDGSKEKIGKEGKKNKSMICLSGSFKTSKFEDMASVCSKRGNKGINQDSLVLWEDFGCQADVVLCGMFDGHGPWGHMISKQVRKSLPSQLLTNIQKNLSMQTDQTHLFPFNLWKQSCLKTYAAIDEELKQHPRIDSFYSGTTALTVVKQGRHLVVANAGDSRAVLAVTSDDGCLKPVQLSVDFRPNLPEEAERIKQSKGKVLCLKDEPGVYRVWTPDSGTPGLAISRAFGDYCSKQYGLISVPDVSHRVITMEDQFVIVATDGVWDVMSNQEAVHIVSTTPNREMSAKRLVDCAARAWKSKKRGFARDDMSAICLFFHAAHTK</sequence>
<dbReference type="AlphaFoldDB" id="A0A1S3C909"/>
<dbReference type="Gramene" id="MELO3C021300.2.1">
    <property type="protein sequence ID" value="MELO3C021300.2.1"/>
    <property type="gene ID" value="MELO3C021300.2"/>
</dbReference>
<dbReference type="CDD" id="cd00143">
    <property type="entry name" value="PP2Cc"/>
    <property type="match status" value="1"/>
</dbReference>
<keyword evidence="4" id="KW-1185">Reference proteome</keyword>
<organism evidence="4 5">
    <name type="scientific">Cucumis melo</name>
    <name type="common">Muskmelon</name>
    <dbReference type="NCBI Taxonomy" id="3656"/>
    <lineage>
        <taxon>Eukaryota</taxon>
        <taxon>Viridiplantae</taxon>
        <taxon>Streptophyta</taxon>
        <taxon>Embryophyta</taxon>
        <taxon>Tracheophyta</taxon>
        <taxon>Spermatophyta</taxon>
        <taxon>Magnoliopsida</taxon>
        <taxon>eudicotyledons</taxon>
        <taxon>Gunneridae</taxon>
        <taxon>Pentapetalae</taxon>
        <taxon>rosids</taxon>
        <taxon>fabids</taxon>
        <taxon>Cucurbitales</taxon>
        <taxon>Cucurbitaceae</taxon>
        <taxon>Benincaseae</taxon>
        <taxon>Cucumis</taxon>
    </lineage>
</organism>
<evidence type="ECO:0000313" key="3">
    <source>
        <dbReference type="EnsemblPlants" id="MELO3C021300.2.1"/>
    </source>
</evidence>
<name>A0A1S3C909_CUCME</name>
<protein>
    <submittedName>
        <fullName evidence="5">Probable protein phosphatase 2C 73</fullName>
    </submittedName>
</protein>
<dbReference type="GO" id="GO:0000226">
    <property type="term" value="P:microtubule cytoskeleton organization"/>
    <property type="evidence" value="ECO:0007669"/>
    <property type="project" value="EnsemblPlants"/>
</dbReference>
<reference evidence="3" key="1">
    <citation type="submission" date="2023-03" db="UniProtKB">
        <authorList>
            <consortium name="EnsemblPlants"/>
        </authorList>
    </citation>
    <scope>IDENTIFICATION</scope>
</reference>
<dbReference type="Gene3D" id="3.60.40.10">
    <property type="entry name" value="PPM-type phosphatase domain"/>
    <property type="match status" value="1"/>
</dbReference>
<evidence type="ECO:0000313" key="5">
    <source>
        <dbReference type="RefSeq" id="XP_008458396.1"/>
    </source>
</evidence>
<dbReference type="Proteomes" id="UP001652600">
    <property type="component" value="Chromosome 11"/>
</dbReference>
<dbReference type="OrthoDB" id="10264738at2759"/>
<dbReference type="EnsemblPlants" id="MELO3C021300.2.1">
    <property type="protein sequence ID" value="MELO3C021300.2.1"/>
    <property type="gene ID" value="MELO3C021300.2"/>
</dbReference>
<feature type="compositionally biased region" description="Basic and acidic residues" evidence="1">
    <location>
        <begin position="30"/>
        <end position="39"/>
    </location>
</feature>
<dbReference type="SUPFAM" id="SSF81606">
    <property type="entry name" value="PP2C-like"/>
    <property type="match status" value="1"/>
</dbReference>
<reference evidence="5" key="2">
    <citation type="submission" date="2025-04" db="UniProtKB">
        <authorList>
            <consortium name="RefSeq"/>
        </authorList>
    </citation>
    <scope>IDENTIFICATION</scope>
</reference>
<proteinExistence type="predicted"/>
<gene>
    <name evidence="5" type="primary">LOC103497822</name>
    <name evidence="3" type="synonym">103497822</name>
</gene>
<evidence type="ECO:0000259" key="2">
    <source>
        <dbReference type="PROSITE" id="PS51746"/>
    </source>
</evidence>
<dbReference type="GO" id="GO:0004722">
    <property type="term" value="F:protein serine/threonine phosphatase activity"/>
    <property type="evidence" value="ECO:0007669"/>
    <property type="project" value="InterPro"/>
</dbReference>
<feature type="domain" description="PPM-type phosphatase" evidence="2">
    <location>
        <begin position="61"/>
        <end position="345"/>
    </location>
</feature>
<evidence type="ECO:0000313" key="4">
    <source>
        <dbReference type="Proteomes" id="UP001652600"/>
    </source>
</evidence>
<dbReference type="InterPro" id="IPR036457">
    <property type="entry name" value="PPM-type-like_dom_sf"/>
</dbReference>
<dbReference type="InterPro" id="IPR001932">
    <property type="entry name" value="PPM-type_phosphatase-like_dom"/>
</dbReference>
<dbReference type="GeneID" id="103497822"/>
<dbReference type="RefSeq" id="XP_008458396.1">
    <property type="nucleotide sequence ID" value="XM_008460174.2"/>
</dbReference>
<feature type="region of interest" description="Disordered" evidence="1">
    <location>
        <begin position="16"/>
        <end position="39"/>
    </location>
</feature>
<dbReference type="GO" id="GO:0045926">
    <property type="term" value="P:negative regulation of growth"/>
    <property type="evidence" value="ECO:0007669"/>
    <property type="project" value="EnsemblPlants"/>
</dbReference>
<accession>A0A1S3C909</accession>
<dbReference type="KEGG" id="cmo:103497822"/>
<dbReference type="SMR" id="A0A1S3C909"/>
<dbReference type="SMART" id="SM00332">
    <property type="entry name" value="PP2Cc"/>
    <property type="match status" value="1"/>
</dbReference>
<dbReference type="Pfam" id="PF00481">
    <property type="entry name" value="PP2C"/>
    <property type="match status" value="1"/>
</dbReference>
<dbReference type="PANTHER" id="PTHR47992">
    <property type="entry name" value="PROTEIN PHOSPHATASE"/>
    <property type="match status" value="1"/>
</dbReference>
<dbReference type="GO" id="GO:0009819">
    <property type="term" value="P:drought recovery"/>
    <property type="evidence" value="ECO:0007669"/>
    <property type="project" value="EnsemblPlants"/>
</dbReference>
<dbReference type="eggNOG" id="KOG0698">
    <property type="taxonomic scope" value="Eukaryota"/>
</dbReference>